<evidence type="ECO:0000256" key="1">
    <source>
        <dbReference type="ARBA" id="ARBA00001946"/>
    </source>
</evidence>
<keyword evidence="13" id="KW-1185">Reference proteome</keyword>
<reference evidence="12 13" key="1">
    <citation type="submission" date="2019-10" db="EMBL/GenBank/DDBJ databases">
        <title>Cognatihalovulum marinum gen. nov. sp. nov., a new member of the family Rhodobacteraceae isolated from deep seawater of the Northwest Indian Ocean.</title>
        <authorList>
            <person name="Ruan C."/>
            <person name="Wang J."/>
            <person name="Zheng X."/>
            <person name="Song L."/>
            <person name="Zhu Y."/>
            <person name="Huang Y."/>
            <person name="Lu Z."/>
            <person name="Du W."/>
            <person name="Huang L."/>
            <person name="Dai X."/>
        </authorList>
    </citation>
    <scope>NUCLEOTIDE SEQUENCE [LARGE SCALE GENOMIC DNA]</scope>
    <source>
        <strain evidence="12 13">2CG4</strain>
    </source>
</reference>
<dbReference type="InterPro" id="IPR004484">
    <property type="entry name" value="CbiA/CobB_synth"/>
</dbReference>
<dbReference type="NCBIfam" id="NF002204">
    <property type="entry name" value="PRK01077.1"/>
    <property type="match status" value="1"/>
</dbReference>
<organism evidence="12 13">
    <name type="scientific">Halovulum marinum</name>
    <dbReference type="NCBI Taxonomy" id="2662447"/>
    <lineage>
        <taxon>Bacteria</taxon>
        <taxon>Pseudomonadati</taxon>
        <taxon>Pseudomonadota</taxon>
        <taxon>Alphaproteobacteria</taxon>
        <taxon>Rhodobacterales</taxon>
        <taxon>Paracoccaceae</taxon>
        <taxon>Halovulum</taxon>
    </lineage>
</organism>
<dbReference type="PROSITE" id="PS51274">
    <property type="entry name" value="GATASE_COBBQ"/>
    <property type="match status" value="1"/>
</dbReference>
<evidence type="ECO:0000259" key="11">
    <source>
        <dbReference type="Pfam" id="PF07685"/>
    </source>
</evidence>
<dbReference type="SUPFAM" id="SSF52540">
    <property type="entry name" value="P-loop containing nucleoside triphosphate hydrolases"/>
    <property type="match status" value="1"/>
</dbReference>
<comment type="similarity">
    <text evidence="9">Belongs to the CobB/CbiA family.</text>
</comment>
<keyword evidence="8 9" id="KW-0315">Glutamine amidotransferase</keyword>
<gene>
    <name evidence="9" type="primary">cobB</name>
    <name evidence="12" type="ORF">GE300_12625</name>
</gene>
<keyword evidence="4 9" id="KW-0436">Ligase</keyword>
<feature type="domain" description="CobB/CobQ-like glutamine amidotransferase" evidence="11">
    <location>
        <begin position="241"/>
        <end position="427"/>
    </location>
</feature>
<keyword evidence="5 9" id="KW-0547">Nucleotide-binding</keyword>
<evidence type="ECO:0000256" key="7">
    <source>
        <dbReference type="ARBA" id="ARBA00022842"/>
    </source>
</evidence>
<dbReference type="GO" id="GO:0005524">
    <property type="term" value="F:ATP binding"/>
    <property type="evidence" value="ECO:0007669"/>
    <property type="project" value="UniProtKB-UniRule"/>
</dbReference>
<dbReference type="InterPro" id="IPR029062">
    <property type="entry name" value="Class_I_gatase-like"/>
</dbReference>
<dbReference type="NCBIfam" id="TIGR00379">
    <property type="entry name" value="cobB"/>
    <property type="match status" value="1"/>
</dbReference>
<dbReference type="SUPFAM" id="SSF52317">
    <property type="entry name" value="Class I glutamine amidotransferase-like"/>
    <property type="match status" value="1"/>
</dbReference>
<dbReference type="RefSeq" id="WP_154446945.1">
    <property type="nucleotide sequence ID" value="NZ_WIND01000009.1"/>
</dbReference>
<evidence type="ECO:0000313" key="13">
    <source>
        <dbReference type="Proteomes" id="UP000474957"/>
    </source>
</evidence>
<dbReference type="EC" id="6.3.5.9" evidence="9"/>
<comment type="domain">
    <text evidence="9">Comprises of two domains. The C-terminal domain contains the binding site for glutamine and catalyzes the hydrolysis of this substrate to glutamate and ammonia. The N-terminal domain is anticipated to bind ATP and hydrogenobyrinate and catalyzes the ultimate synthesis of the diamide product. The ammonia produced via the glutaminase domain is probably translocated to the adjacent domain via a molecular tunnel, where it reacts with an activated intermediate.</text>
</comment>
<name>A0A6L5Z366_9RHOB</name>
<comment type="similarity">
    <text evidence="2">Belongs to the CobB/CobQ family. CobQ subfamily.</text>
</comment>
<keyword evidence="7 9" id="KW-0460">Magnesium</keyword>
<feature type="site" description="Increases nucleophilicity of active site Cys" evidence="9">
    <location>
        <position position="425"/>
    </location>
</feature>
<evidence type="ECO:0000256" key="6">
    <source>
        <dbReference type="ARBA" id="ARBA00022840"/>
    </source>
</evidence>
<keyword evidence="6 9" id="KW-0067">ATP-binding</keyword>
<dbReference type="InterPro" id="IPR002586">
    <property type="entry name" value="CobQ/CobB/MinD/ParA_Nub-bd_dom"/>
</dbReference>
<feature type="active site" description="Nucleophile" evidence="9">
    <location>
        <position position="324"/>
    </location>
</feature>
<evidence type="ECO:0000256" key="5">
    <source>
        <dbReference type="ARBA" id="ARBA00022741"/>
    </source>
</evidence>
<dbReference type="HAMAP" id="MF_00027">
    <property type="entry name" value="CobB_CbiA"/>
    <property type="match status" value="1"/>
</dbReference>
<evidence type="ECO:0000259" key="10">
    <source>
        <dbReference type="Pfam" id="PF01656"/>
    </source>
</evidence>
<dbReference type="InterPro" id="IPR027417">
    <property type="entry name" value="P-loop_NTPase"/>
</dbReference>
<evidence type="ECO:0000256" key="3">
    <source>
        <dbReference type="ARBA" id="ARBA00022573"/>
    </source>
</evidence>
<protein>
    <recommendedName>
        <fullName evidence="9">Hydrogenobyrinate a,c-diamide synthase</fullName>
        <ecNumber evidence="9">6.3.5.9</ecNumber>
    </recommendedName>
    <alternativeName>
        <fullName evidence="9">Hydrogenobyrinic acid a,c-diamide synthase</fullName>
    </alternativeName>
</protein>
<dbReference type="InterPro" id="IPR011698">
    <property type="entry name" value="GATase_3"/>
</dbReference>
<proteinExistence type="inferred from homology"/>
<dbReference type="GO" id="GO:0043802">
    <property type="term" value="F:hydrogenobyrinic acid a,c-diamide synthase (glutamine-hydrolysing) activity"/>
    <property type="evidence" value="ECO:0007669"/>
    <property type="project" value="UniProtKB-UniRule"/>
</dbReference>
<comment type="function">
    <text evidence="9">Catalyzes the ATP-dependent amidation of the two carboxylate groups at positions a and c of hydrogenobyrinate, using either L-glutamine or ammonia as the nitrogen source.</text>
</comment>
<dbReference type="GO" id="GO:0042242">
    <property type="term" value="F:cobyrinic acid a,c-diamide synthase activity"/>
    <property type="evidence" value="ECO:0007669"/>
    <property type="project" value="InterPro"/>
</dbReference>
<accession>A0A6L5Z366</accession>
<feature type="domain" description="CobQ/CobB/MinD/ParA nucleotide binding" evidence="10">
    <location>
        <begin position="6"/>
        <end position="188"/>
    </location>
</feature>
<dbReference type="Gene3D" id="3.40.50.880">
    <property type="match status" value="1"/>
</dbReference>
<keyword evidence="3 9" id="KW-0169">Cobalamin biosynthesis</keyword>
<dbReference type="Pfam" id="PF01656">
    <property type="entry name" value="CbiA"/>
    <property type="match status" value="1"/>
</dbReference>
<dbReference type="AlphaFoldDB" id="A0A6L5Z366"/>
<evidence type="ECO:0000256" key="9">
    <source>
        <dbReference type="HAMAP-Rule" id="MF_00027"/>
    </source>
</evidence>
<evidence type="ECO:0000313" key="12">
    <source>
        <dbReference type="EMBL" id="MSU90452.1"/>
    </source>
</evidence>
<comment type="cofactor">
    <cofactor evidence="1 9">
        <name>Mg(2+)</name>
        <dbReference type="ChEBI" id="CHEBI:18420"/>
    </cofactor>
</comment>
<dbReference type="UniPathway" id="UPA00148">
    <property type="reaction ID" value="UER00220"/>
</dbReference>
<evidence type="ECO:0000256" key="4">
    <source>
        <dbReference type="ARBA" id="ARBA00022598"/>
    </source>
</evidence>
<dbReference type="Gene3D" id="3.40.50.300">
    <property type="entry name" value="P-loop containing nucleotide triphosphate hydrolases"/>
    <property type="match status" value="2"/>
</dbReference>
<comment type="catalytic activity">
    <reaction evidence="9">
        <text>hydrogenobyrinate + 2 L-glutamine + 2 ATP + 2 H2O = hydrogenobyrinate a,c-diamide + 2 L-glutamate + 2 ADP + 2 phosphate + 2 H(+)</text>
        <dbReference type="Rhea" id="RHEA:12544"/>
        <dbReference type="ChEBI" id="CHEBI:15377"/>
        <dbReference type="ChEBI" id="CHEBI:15378"/>
        <dbReference type="ChEBI" id="CHEBI:29985"/>
        <dbReference type="ChEBI" id="CHEBI:30616"/>
        <dbReference type="ChEBI" id="CHEBI:43474"/>
        <dbReference type="ChEBI" id="CHEBI:58359"/>
        <dbReference type="ChEBI" id="CHEBI:77873"/>
        <dbReference type="ChEBI" id="CHEBI:77874"/>
        <dbReference type="ChEBI" id="CHEBI:456216"/>
        <dbReference type="EC" id="6.3.5.9"/>
    </reaction>
</comment>
<sequence>MAARGLVIAAPGSGAGKTTVTLGLLRALARRGVAVAGAKSGPDYIDPGFHLAACGRVSVNLDAWAMTPDALRARAAATGADLLLVEGAVGVLDGAGRAARGSVADLAQALGLPLVLVIDAARTGASAALAPAGLRALRPDLPLAGVILNRVGSDRHAVLLEAGMRRAGLPVLGHLPRAAALALPERHLGLVQAAEHAALATLIDTAADAIARGVDLDAVQAAARPLPAGGRAPALPPLGQRIAVARDVAFAFAYPHMLDDWCAAGAEVLPFSPLAGAGPAPEADAVFLPGGYPELHAGRLAEAAGFRHGMAAAAARGARIYGECGGYMVLGDGLEDADGARHAMLGLLPHATSFARRAMTLGYRVLHAEPGAPWPGRLAGHEFHYATVLHEPDRPARLFRAEDADGADLGALGLVAGRVSGSFAHVIGPAPEGQRSAER</sequence>
<comment type="caution">
    <text evidence="12">The sequence shown here is derived from an EMBL/GenBank/DDBJ whole genome shotgun (WGS) entry which is preliminary data.</text>
</comment>
<comment type="pathway">
    <text evidence="9">Cofactor biosynthesis; adenosylcobalamin biosynthesis; cob(II)yrinate a,c-diamide from precorrin-2 (aerobic route): step 9/10.</text>
</comment>
<dbReference type="GO" id="GO:0009236">
    <property type="term" value="P:cobalamin biosynthetic process"/>
    <property type="evidence" value="ECO:0007669"/>
    <property type="project" value="UniProtKB-UniRule"/>
</dbReference>
<dbReference type="Pfam" id="PF07685">
    <property type="entry name" value="GATase_3"/>
    <property type="match status" value="1"/>
</dbReference>
<dbReference type="Proteomes" id="UP000474957">
    <property type="component" value="Unassembled WGS sequence"/>
</dbReference>
<comment type="miscellaneous">
    <text evidence="9">The a and c carboxylates of hydrogenobyrinate are activated for nucleophilic attack via formation of a phosphorylated intermediate by ATP. CobB catalyzes first the amidation of the c-carboxylate, and then that of the a-carboxylate.</text>
</comment>
<dbReference type="PANTHER" id="PTHR43873">
    <property type="entry name" value="COBYRINATE A,C-DIAMIDE SYNTHASE"/>
    <property type="match status" value="1"/>
</dbReference>
<evidence type="ECO:0000256" key="2">
    <source>
        <dbReference type="ARBA" id="ARBA00006205"/>
    </source>
</evidence>
<dbReference type="EMBL" id="WIND01000009">
    <property type="protein sequence ID" value="MSU90452.1"/>
    <property type="molecule type" value="Genomic_DNA"/>
</dbReference>
<dbReference type="PANTHER" id="PTHR43873:SF1">
    <property type="entry name" value="COBYRINATE A,C-DIAMIDE SYNTHASE"/>
    <property type="match status" value="1"/>
</dbReference>
<evidence type="ECO:0000256" key="8">
    <source>
        <dbReference type="ARBA" id="ARBA00022962"/>
    </source>
</evidence>